<keyword evidence="3" id="KW-1185">Reference proteome</keyword>
<dbReference type="PANTHER" id="PTHR43685:SF2">
    <property type="entry name" value="GLYCOSYLTRANSFERASE 2-LIKE DOMAIN-CONTAINING PROTEIN"/>
    <property type="match status" value="1"/>
</dbReference>
<evidence type="ECO:0000259" key="1">
    <source>
        <dbReference type="Pfam" id="PF00535"/>
    </source>
</evidence>
<gene>
    <name evidence="2" type="ORF">FO440_23885</name>
</gene>
<feature type="domain" description="Glycosyltransferase 2-like" evidence="1">
    <location>
        <begin position="14"/>
        <end position="180"/>
    </location>
</feature>
<proteinExistence type="predicted"/>
<dbReference type="Pfam" id="PF00535">
    <property type="entry name" value="Glycos_transf_2"/>
    <property type="match status" value="1"/>
</dbReference>
<dbReference type="EMBL" id="VLPK01000008">
    <property type="protein sequence ID" value="TSJ35962.1"/>
    <property type="molecule type" value="Genomic_DNA"/>
</dbReference>
<dbReference type="CDD" id="cd00761">
    <property type="entry name" value="Glyco_tranf_GTA_type"/>
    <property type="match status" value="1"/>
</dbReference>
<protein>
    <submittedName>
        <fullName evidence="2">Glycosyltransferase family 2 protein</fullName>
    </submittedName>
</protein>
<keyword evidence="2" id="KW-0808">Transferase</keyword>
<evidence type="ECO:0000313" key="2">
    <source>
        <dbReference type="EMBL" id="TSJ35962.1"/>
    </source>
</evidence>
<dbReference type="Gene3D" id="3.90.550.10">
    <property type="entry name" value="Spore Coat Polysaccharide Biosynthesis Protein SpsA, Chain A"/>
    <property type="match status" value="1"/>
</dbReference>
<sequence>MQKLNLLSAKPGISVIVCCYNSAERLPETLRHLALQQVPAAVPWEIIVIDNASTDATAVVAKQEWDKYGDKAIAFNILSQPVAGKNHAFNMGLKAAGYEFVLTCDDDNWLYPDYIARAYRVMAGDPKVGALGGCAFYEPQQPANSEIAEFSYYYVNGPQTWAETDHWVYGAGSTYRKSILTGLFDSGWDQITPGRKGKSLISGEDTEFCFMIYLSGYKIIADDELKFKHFVPLKRQNISYILGLSFWLSYSHVLMNTYYPILNADERPISQIINDWFFGATKTYLKNLLLLTLKKMKFWDKLTVAEQIKFNKIYGTWCALLTNRKKVIAHHKRTRFVLSNKN</sequence>
<evidence type="ECO:0000313" key="3">
    <source>
        <dbReference type="Proteomes" id="UP000318733"/>
    </source>
</evidence>
<dbReference type="InterPro" id="IPR029044">
    <property type="entry name" value="Nucleotide-diphossugar_trans"/>
</dbReference>
<organism evidence="2 3">
    <name type="scientific">Mucilaginibacter corticis</name>
    <dbReference type="NCBI Taxonomy" id="2597670"/>
    <lineage>
        <taxon>Bacteria</taxon>
        <taxon>Pseudomonadati</taxon>
        <taxon>Bacteroidota</taxon>
        <taxon>Sphingobacteriia</taxon>
        <taxon>Sphingobacteriales</taxon>
        <taxon>Sphingobacteriaceae</taxon>
        <taxon>Mucilaginibacter</taxon>
    </lineage>
</organism>
<reference evidence="2 3" key="1">
    <citation type="submission" date="2019-07" db="EMBL/GenBank/DDBJ databases">
        <authorList>
            <person name="Huq M.A."/>
        </authorList>
    </citation>
    <scope>NUCLEOTIDE SEQUENCE [LARGE SCALE GENOMIC DNA]</scope>
    <source>
        <strain evidence="2 3">MAH-19</strain>
    </source>
</reference>
<name>A0A556M7R9_9SPHI</name>
<dbReference type="OrthoDB" id="786280at2"/>
<comment type="caution">
    <text evidence="2">The sequence shown here is derived from an EMBL/GenBank/DDBJ whole genome shotgun (WGS) entry which is preliminary data.</text>
</comment>
<dbReference type="InterPro" id="IPR001173">
    <property type="entry name" value="Glyco_trans_2-like"/>
</dbReference>
<dbReference type="SUPFAM" id="SSF53448">
    <property type="entry name" value="Nucleotide-diphospho-sugar transferases"/>
    <property type="match status" value="1"/>
</dbReference>
<dbReference type="GO" id="GO:0016740">
    <property type="term" value="F:transferase activity"/>
    <property type="evidence" value="ECO:0007669"/>
    <property type="project" value="UniProtKB-KW"/>
</dbReference>
<dbReference type="AlphaFoldDB" id="A0A556M7R9"/>
<accession>A0A556M7R9</accession>
<dbReference type="PANTHER" id="PTHR43685">
    <property type="entry name" value="GLYCOSYLTRANSFERASE"/>
    <property type="match status" value="1"/>
</dbReference>
<dbReference type="InterPro" id="IPR050834">
    <property type="entry name" value="Glycosyltransf_2"/>
</dbReference>
<dbReference type="Proteomes" id="UP000318733">
    <property type="component" value="Unassembled WGS sequence"/>
</dbReference>